<reference evidence="4 5" key="1">
    <citation type="submission" date="2019-07" db="EMBL/GenBank/DDBJ databases">
        <title>Phenotypic and genotypic antimicrobial resistance traits of Vibrio cholerae non-O1/non-O139 isolated from a large Austrian lake frequently associated with cases of infection.</title>
        <authorList>
            <person name="Lepuschitz S."/>
            <person name="Baron S."/>
            <person name="Larvor E."/>
            <person name="Granier S."/>
            <person name="Pretzer C."/>
            <person name="Mach R.L."/>
            <person name="Farnleitner A.H."/>
            <person name="Ruppitsch W."/>
            <person name="Pleininger S."/>
            <person name="Indra A."/>
            <person name="Kirschner A.K.T."/>
        </authorList>
    </citation>
    <scope>NUCLEOTIDE SEQUENCE [LARGE SCALE GENOMIC DNA]</scope>
    <source>
        <strain evidence="4 5">A12JL36W90</strain>
    </source>
</reference>
<keyword evidence="1" id="KW-0328">Glycosyltransferase</keyword>
<evidence type="ECO:0000313" key="5">
    <source>
        <dbReference type="Proteomes" id="UP000319979"/>
    </source>
</evidence>
<dbReference type="Pfam" id="PF00534">
    <property type="entry name" value="Glycos_transf_1"/>
    <property type="match status" value="1"/>
</dbReference>
<feature type="domain" description="Glycosyl transferase family 1" evidence="3">
    <location>
        <begin position="195"/>
        <end position="324"/>
    </location>
</feature>
<organism evidence="4 5">
    <name type="scientific">Vibrio cholerae</name>
    <dbReference type="NCBI Taxonomy" id="666"/>
    <lineage>
        <taxon>Bacteria</taxon>
        <taxon>Pseudomonadati</taxon>
        <taxon>Pseudomonadota</taxon>
        <taxon>Gammaproteobacteria</taxon>
        <taxon>Vibrionales</taxon>
        <taxon>Vibrionaceae</taxon>
        <taxon>Vibrio</taxon>
    </lineage>
</organism>
<dbReference type="Proteomes" id="UP000319979">
    <property type="component" value="Unassembled WGS sequence"/>
</dbReference>
<dbReference type="InterPro" id="IPR001296">
    <property type="entry name" value="Glyco_trans_1"/>
</dbReference>
<dbReference type="CDD" id="cd03794">
    <property type="entry name" value="GT4_WbuB-like"/>
    <property type="match status" value="1"/>
</dbReference>
<dbReference type="RefSeq" id="WP_142728766.1">
    <property type="nucleotide sequence ID" value="NZ_VIOS01000073.1"/>
</dbReference>
<accession>A0A544JCL0</accession>
<gene>
    <name evidence="4" type="ORF">FLM02_15425</name>
</gene>
<dbReference type="Gene3D" id="3.40.50.2000">
    <property type="entry name" value="Glycogen Phosphorylase B"/>
    <property type="match status" value="2"/>
</dbReference>
<proteinExistence type="predicted"/>
<evidence type="ECO:0000259" key="3">
    <source>
        <dbReference type="Pfam" id="PF00534"/>
    </source>
</evidence>
<dbReference type="EMBL" id="VIOS01000073">
    <property type="protein sequence ID" value="TQP10687.1"/>
    <property type="molecule type" value="Genomic_DNA"/>
</dbReference>
<dbReference type="AlphaFoldDB" id="A0A544JCL0"/>
<protein>
    <submittedName>
        <fullName evidence="4">Glycosyltransferase family 4 protein</fullName>
    </submittedName>
</protein>
<dbReference type="PANTHER" id="PTHR12526">
    <property type="entry name" value="GLYCOSYLTRANSFERASE"/>
    <property type="match status" value="1"/>
</dbReference>
<evidence type="ECO:0000256" key="2">
    <source>
        <dbReference type="ARBA" id="ARBA00022679"/>
    </source>
</evidence>
<keyword evidence="2 4" id="KW-0808">Transferase</keyword>
<sequence>MSVIYLRSNAVAPDPRVEKEVNSLLKSGNKVTILAWDRSGSTPKNGQIALPAGSCTIYRYQGRAGFGHGLRTLPVLLKFQFFLLAKLFKFRNDYKIIHAADFDTILPALFMKLILRKKVIYDVYDFYVDAFSVPKILRGFIKKIDLFSMGVVDGVIITNESRFEQISGSSPQRICVIHNTPDVSYNINYQFMTSNKDEFKINVAYVGILQPNRLLEEILEVFARNPSWKLDIAGFGVLEDLVVSYAGKNPNIIFHGRISYDDAIRVNSNADLLFATYDPNVPNHRFSSPNKLYEAMLLSKPIIVCNSTGIDALVNDEGIGFSIDYSGVSFECCLKNIQDSKVDLSSMGNKSRSLYEEKYSWSKMESILNDFYKSVLYSK</sequence>
<dbReference type="PANTHER" id="PTHR12526:SF629">
    <property type="entry name" value="TEICHURONIC ACID BIOSYNTHESIS GLYCOSYLTRANSFERASE TUAH-RELATED"/>
    <property type="match status" value="1"/>
</dbReference>
<dbReference type="SUPFAM" id="SSF53756">
    <property type="entry name" value="UDP-Glycosyltransferase/glycogen phosphorylase"/>
    <property type="match status" value="1"/>
</dbReference>
<evidence type="ECO:0000256" key="1">
    <source>
        <dbReference type="ARBA" id="ARBA00022676"/>
    </source>
</evidence>
<name>A0A544JCL0_VIBCL</name>
<dbReference type="GO" id="GO:0016757">
    <property type="term" value="F:glycosyltransferase activity"/>
    <property type="evidence" value="ECO:0007669"/>
    <property type="project" value="UniProtKB-KW"/>
</dbReference>
<comment type="caution">
    <text evidence="4">The sequence shown here is derived from an EMBL/GenBank/DDBJ whole genome shotgun (WGS) entry which is preliminary data.</text>
</comment>
<evidence type="ECO:0000313" key="4">
    <source>
        <dbReference type="EMBL" id="TQP10687.1"/>
    </source>
</evidence>